<dbReference type="AlphaFoldDB" id="A0AAV2EUY1"/>
<reference evidence="2 3" key="1">
    <citation type="submission" date="2024-04" db="EMBL/GenBank/DDBJ databases">
        <authorList>
            <person name="Fracassetti M."/>
        </authorList>
    </citation>
    <scope>NUCLEOTIDE SEQUENCE [LARGE SCALE GENOMIC DNA]</scope>
</reference>
<gene>
    <name evidence="2" type="ORF">LTRI10_LOCUS30590</name>
</gene>
<feature type="region of interest" description="Disordered" evidence="1">
    <location>
        <begin position="95"/>
        <end position="124"/>
    </location>
</feature>
<feature type="region of interest" description="Disordered" evidence="1">
    <location>
        <begin position="15"/>
        <end position="83"/>
    </location>
</feature>
<organism evidence="2 3">
    <name type="scientific">Linum trigynum</name>
    <dbReference type="NCBI Taxonomy" id="586398"/>
    <lineage>
        <taxon>Eukaryota</taxon>
        <taxon>Viridiplantae</taxon>
        <taxon>Streptophyta</taxon>
        <taxon>Embryophyta</taxon>
        <taxon>Tracheophyta</taxon>
        <taxon>Spermatophyta</taxon>
        <taxon>Magnoliopsida</taxon>
        <taxon>eudicotyledons</taxon>
        <taxon>Gunneridae</taxon>
        <taxon>Pentapetalae</taxon>
        <taxon>rosids</taxon>
        <taxon>fabids</taxon>
        <taxon>Malpighiales</taxon>
        <taxon>Linaceae</taxon>
        <taxon>Linum</taxon>
    </lineage>
</organism>
<keyword evidence="3" id="KW-1185">Reference proteome</keyword>
<dbReference type="EMBL" id="OZ034818">
    <property type="protein sequence ID" value="CAL1389756.1"/>
    <property type="molecule type" value="Genomic_DNA"/>
</dbReference>
<evidence type="ECO:0000313" key="2">
    <source>
        <dbReference type="EMBL" id="CAL1389756.1"/>
    </source>
</evidence>
<protein>
    <submittedName>
        <fullName evidence="2">Uncharacterized protein</fullName>
    </submittedName>
</protein>
<evidence type="ECO:0000313" key="3">
    <source>
        <dbReference type="Proteomes" id="UP001497516"/>
    </source>
</evidence>
<evidence type="ECO:0000256" key="1">
    <source>
        <dbReference type="SAM" id="MobiDB-lite"/>
    </source>
</evidence>
<feature type="compositionally biased region" description="Basic and acidic residues" evidence="1">
    <location>
        <begin position="39"/>
        <end position="52"/>
    </location>
</feature>
<name>A0AAV2EUY1_9ROSI</name>
<accession>A0AAV2EUY1</accession>
<proteinExistence type="predicted"/>
<sequence>MMVNRRMELGEGVSFEWRQTPLRGNASRRRHNSQVNDFGYRETNDIRARRAGDGGGVSEEGNGATKEKKSRFNRIDRNGWNTRKKECRLSSTVDQNRLSIPFRPPMVRGNGETEQPTPHEASFR</sequence>
<dbReference type="Proteomes" id="UP001497516">
    <property type="component" value="Chromosome 5"/>
</dbReference>
<feature type="compositionally biased region" description="Basic and acidic residues" evidence="1">
    <location>
        <begin position="73"/>
        <end position="83"/>
    </location>
</feature>